<proteinExistence type="predicted"/>
<reference evidence="3" key="2">
    <citation type="submission" date="2019-06" db="EMBL/GenBank/DDBJ databases">
        <title>Co-occurence of chitin degradation, pigmentation and bioactivity in marine Pseudoalteromonas.</title>
        <authorList>
            <person name="Sonnenschein E.C."/>
            <person name="Bech P.K."/>
        </authorList>
    </citation>
    <scope>NUCLEOTIDE SEQUENCE [LARGE SCALE GENOMIC DNA]</scope>
    <source>
        <strain evidence="3">S2897</strain>
    </source>
</reference>
<evidence type="ECO:0000313" key="2">
    <source>
        <dbReference type="EMBL" id="TMP76898.1"/>
    </source>
</evidence>
<sequence>SDKTYLALAQLQQQNSQLSEQLSTTREQLVQLQNQQKQVDMQIESRLAAQAQQFDTQLQAALSSAQQQVSGALSSEVLYLQRMAQFKASAEQDFQGSIAVLQRLSEVLQHEPNTTGVLSAIAQDIALLNAQIKPHL</sequence>
<dbReference type="Proteomes" id="UP000305874">
    <property type="component" value="Unassembled WGS sequence"/>
</dbReference>
<comment type="caution">
    <text evidence="2">The sequence shown here is derived from an EMBL/GenBank/DDBJ whole genome shotgun (WGS) entry which is preliminary data.</text>
</comment>
<organism evidence="2 3">
    <name type="scientific">Pseudoalteromonas ruthenica</name>
    <dbReference type="NCBI Taxonomy" id="151081"/>
    <lineage>
        <taxon>Bacteria</taxon>
        <taxon>Pseudomonadati</taxon>
        <taxon>Pseudomonadota</taxon>
        <taxon>Gammaproteobacteria</taxon>
        <taxon>Alteromonadales</taxon>
        <taxon>Pseudoalteromonadaceae</taxon>
        <taxon>Pseudoalteromonas</taxon>
    </lineage>
</organism>
<evidence type="ECO:0000256" key="1">
    <source>
        <dbReference type="SAM" id="Coils"/>
    </source>
</evidence>
<accession>A0A5S3YN37</accession>
<evidence type="ECO:0000313" key="3">
    <source>
        <dbReference type="Proteomes" id="UP000305874"/>
    </source>
</evidence>
<dbReference type="EMBL" id="PNCG01000492">
    <property type="protein sequence ID" value="TMP76898.1"/>
    <property type="molecule type" value="Genomic_DNA"/>
</dbReference>
<keyword evidence="1" id="KW-0175">Coiled coil</keyword>
<dbReference type="AlphaFoldDB" id="A0A5S3YN37"/>
<gene>
    <name evidence="2" type="ORF">CWC05_21150</name>
</gene>
<reference evidence="2 3" key="1">
    <citation type="submission" date="2017-12" db="EMBL/GenBank/DDBJ databases">
        <authorList>
            <person name="Paulsen S."/>
            <person name="Gram L.K."/>
        </authorList>
    </citation>
    <scope>NUCLEOTIDE SEQUENCE [LARGE SCALE GENOMIC DNA]</scope>
    <source>
        <strain evidence="2 3">S2897</strain>
    </source>
</reference>
<feature type="non-terminal residue" evidence="2">
    <location>
        <position position="136"/>
    </location>
</feature>
<protein>
    <submittedName>
        <fullName evidence="2">Uroporphyrinogen-III synthase</fullName>
    </submittedName>
</protein>
<feature type="coiled-coil region" evidence="1">
    <location>
        <begin position="8"/>
        <end position="35"/>
    </location>
</feature>
<feature type="non-terminal residue" evidence="2">
    <location>
        <position position="1"/>
    </location>
</feature>
<name>A0A5S3YN37_9GAMM</name>